<keyword evidence="3 5" id="KW-1133">Transmembrane helix</keyword>
<reference evidence="7" key="1">
    <citation type="submission" date="2016-03" db="EMBL/GenBank/DDBJ databases">
        <authorList>
            <person name="Devillers Hugo."/>
        </authorList>
    </citation>
    <scope>NUCLEOTIDE SEQUENCE [LARGE SCALE GENOMIC DNA]</scope>
</reference>
<dbReference type="InterPro" id="IPR013714">
    <property type="entry name" value="Golgi_TVP15"/>
</dbReference>
<dbReference type="Proteomes" id="UP000189911">
    <property type="component" value="Chromosome C"/>
</dbReference>
<evidence type="ECO:0000256" key="3">
    <source>
        <dbReference type="ARBA" id="ARBA00022989"/>
    </source>
</evidence>
<dbReference type="PANTHER" id="PTHR28128:SF1">
    <property type="entry name" value="GOLGI APPARATUS MEMBRANE PROTEIN TVP15"/>
    <property type="match status" value="1"/>
</dbReference>
<comment type="subcellular location">
    <subcellularLocation>
        <location evidence="1">Membrane</location>
        <topology evidence="1">Multi-pass membrane protein</topology>
    </subcellularLocation>
</comment>
<keyword evidence="4 5" id="KW-0472">Membrane</keyword>
<accession>A0A1G4J7P3</accession>
<keyword evidence="2 5" id="KW-0812">Transmembrane</keyword>
<evidence type="ECO:0000256" key="1">
    <source>
        <dbReference type="ARBA" id="ARBA00004141"/>
    </source>
</evidence>
<dbReference type="AlphaFoldDB" id="A0A1G4J7P3"/>
<evidence type="ECO:0000256" key="2">
    <source>
        <dbReference type="ARBA" id="ARBA00022692"/>
    </source>
</evidence>
<dbReference type="GO" id="GO:0000139">
    <property type="term" value="C:Golgi membrane"/>
    <property type="evidence" value="ECO:0007669"/>
    <property type="project" value="TreeGrafter"/>
</dbReference>
<dbReference type="EMBL" id="LT598446">
    <property type="protein sequence ID" value="SCU85905.1"/>
    <property type="molecule type" value="Genomic_DNA"/>
</dbReference>
<evidence type="ECO:0000313" key="7">
    <source>
        <dbReference type="Proteomes" id="UP000189911"/>
    </source>
</evidence>
<evidence type="ECO:0000256" key="5">
    <source>
        <dbReference type="SAM" id="Phobius"/>
    </source>
</evidence>
<keyword evidence="7" id="KW-1185">Reference proteome</keyword>
<dbReference type="GO" id="GO:0016192">
    <property type="term" value="P:vesicle-mediated transport"/>
    <property type="evidence" value="ECO:0007669"/>
    <property type="project" value="TreeGrafter"/>
</dbReference>
<gene>
    <name evidence="6" type="ORF">LANO_0C05930G</name>
</gene>
<name>A0A1G4J7P3_9SACH</name>
<feature type="transmembrane region" description="Helical" evidence="5">
    <location>
        <begin position="94"/>
        <end position="113"/>
    </location>
</feature>
<proteinExistence type="predicted"/>
<dbReference type="PANTHER" id="PTHR28128">
    <property type="entry name" value="GOLGI APPARATUS MEMBRANE PROTEIN TVP15"/>
    <property type="match status" value="1"/>
</dbReference>
<organism evidence="6 7">
    <name type="scientific">Lachancea nothofagi CBS 11611</name>
    <dbReference type="NCBI Taxonomy" id="1266666"/>
    <lineage>
        <taxon>Eukaryota</taxon>
        <taxon>Fungi</taxon>
        <taxon>Dikarya</taxon>
        <taxon>Ascomycota</taxon>
        <taxon>Saccharomycotina</taxon>
        <taxon>Saccharomycetes</taxon>
        <taxon>Saccharomycetales</taxon>
        <taxon>Saccharomycetaceae</taxon>
        <taxon>Lachancea</taxon>
    </lineage>
</organism>
<feature type="transmembrane region" description="Helical" evidence="5">
    <location>
        <begin position="35"/>
        <end position="56"/>
    </location>
</feature>
<evidence type="ECO:0000313" key="6">
    <source>
        <dbReference type="EMBL" id="SCU85905.1"/>
    </source>
</evidence>
<feature type="transmembrane region" description="Helical" evidence="5">
    <location>
        <begin position="68"/>
        <end position="88"/>
    </location>
</feature>
<sequence>MSNISPQIFKSTNIAGGSLATLSALSQTSYLIKNFPAFLMAIFALGLSIPIVYLEFKVPPNLYRFASFYFSFIGRGLCFILLSLLLSFGGAIKIFISLLLFVGGVTYIIVEFVPSIQEPDNFRPEGSSIAVGEDADDII</sequence>
<evidence type="ECO:0000256" key="4">
    <source>
        <dbReference type="ARBA" id="ARBA00023136"/>
    </source>
</evidence>
<dbReference type="OrthoDB" id="423534at2759"/>
<dbReference type="Pfam" id="PF08507">
    <property type="entry name" value="COPI_assoc"/>
    <property type="match status" value="1"/>
</dbReference>
<protein>
    <submittedName>
        <fullName evidence="6">LANO_0C05930g1_1</fullName>
    </submittedName>
</protein>